<feature type="domain" description="HTH cro/C1-type" evidence="1">
    <location>
        <begin position="5"/>
        <end position="60"/>
    </location>
</feature>
<dbReference type="RefSeq" id="WP_271013416.1">
    <property type="nucleotide sequence ID" value="NZ_JAQIFT010000068.1"/>
</dbReference>
<protein>
    <submittedName>
        <fullName evidence="2">Helix-turn-helix transcriptional regulator</fullName>
    </submittedName>
</protein>
<dbReference type="GO" id="GO:0003677">
    <property type="term" value="F:DNA binding"/>
    <property type="evidence" value="ECO:0007669"/>
    <property type="project" value="InterPro"/>
</dbReference>
<dbReference type="InterPro" id="IPR013975">
    <property type="entry name" value="Tscrpt_reg_BetR_N"/>
</dbReference>
<proteinExistence type="predicted"/>
<dbReference type="CDD" id="cd00093">
    <property type="entry name" value="HTH_XRE"/>
    <property type="match status" value="1"/>
</dbReference>
<evidence type="ECO:0000313" key="3">
    <source>
        <dbReference type="Proteomes" id="UP001169242"/>
    </source>
</evidence>
<dbReference type="SUPFAM" id="SSF47413">
    <property type="entry name" value="lambda repressor-like DNA-binding domains"/>
    <property type="match status" value="1"/>
</dbReference>
<accession>A0AA42DR81</accession>
<keyword evidence="3" id="KW-1185">Reference proteome</keyword>
<evidence type="ECO:0000259" key="1">
    <source>
        <dbReference type="PROSITE" id="PS50943"/>
    </source>
</evidence>
<dbReference type="PROSITE" id="PS50943">
    <property type="entry name" value="HTH_CROC1"/>
    <property type="match status" value="1"/>
</dbReference>
<dbReference type="InterPro" id="IPR001387">
    <property type="entry name" value="Cro/C1-type_HTH"/>
</dbReference>
<dbReference type="Gene3D" id="1.10.260.40">
    <property type="entry name" value="lambda repressor-like DNA-binding domains"/>
    <property type="match status" value="1"/>
</dbReference>
<dbReference type="AlphaFoldDB" id="A0AA42DR81"/>
<evidence type="ECO:0000313" key="2">
    <source>
        <dbReference type="EMBL" id="MDA3733611.1"/>
    </source>
</evidence>
<gene>
    <name evidence="2" type="ORF">PBV87_19255</name>
</gene>
<dbReference type="EMBL" id="JAQIFT010000068">
    <property type="protein sequence ID" value="MDA3733611.1"/>
    <property type="molecule type" value="Genomic_DNA"/>
</dbReference>
<reference evidence="2" key="1">
    <citation type="journal article" date="2023" name="Int. J. Syst. Evol. Microbiol.">
        <title>&lt;i&gt;Holtiella tumoricola&lt;/i&gt; gen. nov. sp. nov., isolated from a human clinical sample.</title>
        <authorList>
            <person name="Allen-Vercoe E."/>
            <person name="Daigneault M.C."/>
            <person name="Vancuren S.J."/>
            <person name="Cochrane K."/>
            <person name="O'Neal L.L."/>
            <person name="Sankaranarayanan K."/>
            <person name="Lawson P.A."/>
        </authorList>
    </citation>
    <scope>NUCLEOTIDE SEQUENCE</scope>
    <source>
        <strain evidence="2">CC70A</strain>
    </source>
</reference>
<organism evidence="2 3">
    <name type="scientific">Holtiella tumoricola</name>
    <dbReference type="NCBI Taxonomy" id="3018743"/>
    <lineage>
        <taxon>Bacteria</taxon>
        <taxon>Bacillati</taxon>
        <taxon>Bacillota</taxon>
        <taxon>Clostridia</taxon>
        <taxon>Lachnospirales</taxon>
        <taxon>Cellulosilyticaceae</taxon>
        <taxon>Holtiella</taxon>
    </lineage>
</organism>
<sequence length="63" mass="7267">MFKNLKKTRISNGISCEKMAQILGLSTKSAYSKKENGFVKFTLLEAKEIANYFNDTIEHLFFE</sequence>
<comment type="caution">
    <text evidence="2">The sequence shown here is derived from an EMBL/GenBank/DDBJ whole genome shotgun (WGS) entry which is preliminary data.</text>
</comment>
<name>A0AA42DR81_9FIRM</name>
<dbReference type="Proteomes" id="UP001169242">
    <property type="component" value="Unassembled WGS sequence"/>
</dbReference>
<dbReference type="Pfam" id="PF08667">
    <property type="entry name" value="BetR"/>
    <property type="match status" value="1"/>
</dbReference>
<dbReference type="InterPro" id="IPR010982">
    <property type="entry name" value="Lambda_DNA-bd_dom_sf"/>
</dbReference>